<evidence type="ECO:0000313" key="2">
    <source>
        <dbReference type="Proteomes" id="UP000546701"/>
    </source>
</evidence>
<reference evidence="1 2" key="1">
    <citation type="submission" date="2020-08" db="EMBL/GenBank/DDBJ databases">
        <title>Genomic Encyclopedia of Type Strains, Phase IV (KMG-IV): sequencing the most valuable type-strain genomes for metagenomic binning, comparative biology and taxonomic classification.</title>
        <authorList>
            <person name="Goeker M."/>
        </authorList>
    </citation>
    <scope>NUCLEOTIDE SEQUENCE [LARGE SCALE GENOMIC DNA]</scope>
    <source>
        <strain evidence="1 2">DSM 103336</strain>
    </source>
</reference>
<name>A0A7W9F0F3_9SPHN</name>
<dbReference type="EMBL" id="JACIJR010000002">
    <property type="protein sequence ID" value="MBB5728281.1"/>
    <property type="molecule type" value="Genomic_DNA"/>
</dbReference>
<dbReference type="RefSeq" id="WP_157177301.1">
    <property type="nucleotide sequence ID" value="NZ_BMJP01000001.1"/>
</dbReference>
<sequence length="65" mass="7573">MEHVKIVPPDPNETEEDRLREKHLRAFVACMERGRLDKLPDYRILTPQPPLPRGLGLLNLVKNMD</sequence>
<gene>
    <name evidence="1" type="ORF">FHS99_000751</name>
</gene>
<comment type="caution">
    <text evidence="1">The sequence shown here is derived from an EMBL/GenBank/DDBJ whole genome shotgun (WGS) entry which is preliminary data.</text>
</comment>
<proteinExistence type="predicted"/>
<protein>
    <submittedName>
        <fullName evidence="1">Uncharacterized protein</fullName>
    </submittedName>
</protein>
<evidence type="ECO:0000313" key="1">
    <source>
        <dbReference type="EMBL" id="MBB5728281.1"/>
    </source>
</evidence>
<accession>A0A7W9F0F3</accession>
<dbReference type="Proteomes" id="UP000546701">
    <property type="component" value="Unassembled WGS sequence"/>
</dbReference>
<organism evidence="1 2">
    <name type="scientific">Sphingomonas prati</name>
    <dbReference type="NCBI Taxonomy" id="1843237"/>
    <lineage>
        <taxon>Bacteria</taxon>
        <taxon>Pseudomonadati</taxon>
        <taxon>Pseudomonadota</taxon>
        <taxon>Alphaproteobacteria</taxon>
        <taxon>Sphingomonadales</taxon>
        <taxon>Sphingomonadaceae</taxon>
        <taxon>Sphingomonas</taxon>
    </lineage>
</organism>
<keyword evidence="2" id="KW-1185">Reference proteome</keyword>
<dbReference type="AlphaFoldDB" id="A0A7W9F0F3"/>